<evidence type="ECO:0000313" key="3">
    <source>
        <dbReference type="EMBL" id="HGQ64597.1"/>
    </source>
</evidence>
<gene>
    <name evidence="3" type="ORF">ENU08_05075</name>
    <name evidence="2" type="ORF">ENU41_02850</name>
</gene>
<dbReference type="InterPro" id="IPR008811">
    <property type="entry name" value="Glycosyl_hydrolases_36"/>
</dbReference>
<dbReference type="SUPFAM" id="SSF51445">
    <property type="entry name" value="(Trans)glycosidases"/>
    <property type="match status" value="1"/>
</dbReference>
<dbReference type="InterPro" id="IPR013785">
    <property type="entry name" value="Aldolase_TIM"/>
</dbReference>
<dbReference type="EMBL" id="DTCK01000014">
    <property type="protein sequence ID" value="HGQ35599.1"/>
    <property type="molecule type" value="Genomic_DNA"/>
</dbReference>
<organism evidence="3">
    <name type="scientific">Ignisphaera aggregans</name>
    <dbReference type="NCBI Taxonomy" id="334771"/>
    <lineage>
        <taxon>Archaea</taxon>
        <taxon>Thermoproteota</taxon>
        <taxon>Thermoprotei</taxon>
        <taxon>Desulfurococcales</taxon>
        <taxon>Desulfurococcaceae</taxon>
        <taxon>Ignisphaera</taxon>
    </lineage>
</organism>
<keyword evidence="1" id="KW-0119">Carbohydrate metabolism</keyword>
<sequence length="696" mass="79299">MYAFNLNDLIEGVSILYEDGVREECSEVEEQNSNKQVYICENAKVFLTLNKGALGISVESSKPLSPLFFADISLKVNPNKEVLSLTINPAVAEFYGLAFRYYNALAVDREPSAPMPSDKPSYPAKVDDLEHGELIRRIPCWMYPVIGFIPPYTVFTLFKLSGNYVAILSLSDGDATGYIWPKPRLRIFLGTSKTGVDNSYLYSIAVDDDPYEAIRKCVYTASRVSILKLRDWKKKPAFLNKLGWCSWNALLTEDLSHYNVVKIVKGLLKKGIPIKWVIIDDGWQNEVSKGREWFARVLKSLNADGKKFPYGLSGVVQELKSFGIELIGLWHTINIHWSGFEKVISDTFGVEAFKNPYIDAYVPHPEIDKAVDFYLKFFSWVKSQGFDFVKVDNQWVIHALYQGIYPVGRAARNIQLALQLSSYIKELDILNCMSMVPEDYSNYFLSNVMRVSIDYIPFWKADAKLHTIFSIYNALLLNLITYPDYDMWMTYDPYAKVHAVARVFSGGPIYITDRHPEKTDVNLVKMLTLDDGELVKVDEPGIVTRDALFRDPYNEAVLLKIAGRVGDCIALALFNVNREGIEIAEDVSLDVIPYKLTHKKYVFYKVFSKEKGVITENNRVKVKLRELDAEVIVLAPIENERAVIGLKEFMLPPYPIKVLRGLDEFYVIPKASGTLLYYSDGIFNEEYIEKNSVKIV</sequence>
<reference evidence="3" key="1">
    <citation type="journal article" date="2020" name="mSystems">
        <title>Genome- and Community-Level Interaction Insights into Carbon Utilization and Element Cycling Functions of Hydrothermarchaeota in Hydrothermal Sediment.</title>
        <authorList>
            <person name="Zhou Z."/>
            <person name="Liu Y."/>
            <person name="Xu W."/>
            <person name="Pan J."/>
            <person name="Luo Z.H."/>
            <person name="Li M."/>
        </authorList>
    </citation>
    <scope>NUCLEOTIDE SEQUENCE [LARGE SCALE GENOMIC DNA]</scope>
    <source>
        <strain evidence="3">SpSt-637</strain>
        <strain evidence="2">SpSt-667</strain>
    </source>
</reference>
<dbReference type="PANTHER" id="PTHR31268:SF32">
    <property type="entry name" value="GALACTINOL--SUCROSE GALACTOSYLTRANSFERASE 2-RELATED"/>
    <property type="match status" value="1"/>
</dbReference>
<evidence type="ECO:0000256" key="1">
    <source>
        <dbReference type="ARBA" id="ARBA00023277"/>
    </source>
</evidence>
<dbReference type="EMBL" id="DTBD01000041">
    <property type="protein sequence ID" value="HGQ64597.1"/>
    <property type="molecule type" value="Genomic_DNA"/>
</dbReference>
<evidence type="ECO:0000313" key="2">
    <source>
        <dbReference type="EMBL" id="HGQ35599.1"/>
    </source>
</evidence>
<name>A0A7C4JJK2_9CREN</name>
<dbReference type="InterPro" id="IPR017853">
    <property type="entry name" value="GH"/>
</dbReference>
<dbReference type="Pfam" id="PF05691">
    <property type="entry name" value="Raffinose_syn"/>
    <property type="match status" value="2"/>
</dbReference>
<proteinExistence type="predicted"/>
<dbReference type="Gene3D" id="3.20.20.70">
    <property type="entry name" value="Aldolase class I"/>
    <property type="match status" value="1"/>
</dbReference>
<comment type="caution">
    <text evidence="3">The sequence shown here is derived from an EMBL/GenBank/DDBJ whole genome shotgun (WGS) entry which is preliminary data.</text>
</comment>
<dbReference type="AlphaFoldDB" id="A0A7C4JJK2"/>
<dbReference type="PANTHER" id="PTHR31268">
    <property type="match status" value="1"/>
</dbReference>
<accession>A0A7C4JJK2</accession>
<protein>
    <submittedName>
        <fullName evidence="3">Raffinose synthase</fullName>
    </submittedName>
</protein>